<evidence type="ECO:0000313" key="6">
    <source>
        <dbReference type="EMBL" id="CAH9114401.1"/>
    </source>
</evidence>
<name>A0A9P1EKR9_CUSEU</name>
<dbReference type="EMBL" id="CAMAPE010000065">
    <property type="protein sequence ID" value="CAH9114401.1"/>
    <property type="molecule type" value="Genomic_DNA"/>
</dbReference>
<feature type="region of interest" description="Disordered" evidence="4">
    <location>
        <begin position="86"/>
        <end position="160"/>
    </location>
</feature>
<protein>
    <recommendedName>
        <fullName evidence="5">Myb-like domain-containing protein</fullName>
    </recommendedName>
</protein>
<dbReference type="NCBIfam" id="TIGR01557">
    <property type="entry name" value="myb_SHAQKYF"/>
    <property type="match status" value="1"/>
</dbReference>
<keyword evidence="3" id="KW-0539">Nucleus</keyword>
<dbReference type="GO" id="GO:0010597">
    <property type="term" value="P:green leaf volatile biosynthetic process"/>
    <property type="evidence" value="ECO:0007669"/>
    <property type="project" value="UniProtKB-ARBA"/>
</dbReference>
<dbReference type="InterPro" id="IPR009057">
    <property type="entry name" value="Homeodomain-like_sf"/>
</dbReference>
<organism evidence="6 7">
    <name type="scientific">Cuscuta europaea</name>
    <name type="common">European dodder</name>
    <dbReference type="NCBI Taxonomy" id="41803"/>
    <lineage>
        <taxon>Eukaryota</taxon>
        <taxon>Viridiplantae</taxon>
        <taxon>Streptophyta</taxon>
        <taxon>Embryophyta</taxon>
        <taxon>Tracheophyta</taxon>
        <taxon>Spermatophyta</taxon>
        <taxon>Magnoliopsida</taxon>
        <taxon>eudicotyledons</taxon>
        <taxon>Gunneridae</taxon>
        <taxon>Pentapetalae</taxon>
        <taxon>asterids</taxon>
        <taxon>lamiids</taxon>
        <taxon>Solanales</taxon>
        <taxon>Convolvulaceae</taxon>
        <taxon>Cuscuteae</taxon>
        <taxon>Cuscuta</taxon>
        <taxon>Cuscuta subgen. Cuscuta</taxon>
    </lineage>
</organism>
<evidence type="ECO:0000256" key="3">
    <source>
        <dbReference type="ARBA" id="ARBA00023242"/>
    </source>
</evidence>
<proteinExistence type="predicted"/>
<dbReference type="Gene3D" id="1.10.10.60">
    <property type="entry name" value="Homeodomain-like"/>
    <property type="match status" value="1"/>
</dbReference>
<comment type="caution">
    <text evidence="6">The sequence shown here is derived from an EMBL/GenBank/DDBJ whole genome shotgun (WGS) entry which is preliminary data.</text>
</comment>
<dbReference type="Pfam" id="PF00249">
    <property type="entry name" value="Myb_DNA-binding"/>
    <property type="match status" value="1"/>
</dbReference>
<evidence type="ECO:0000259" key="5">
    <source>
        <dbReference type="Pfam" id="PF00249"/>
    </source>
</evidence>
<dbReference type="PANTHER" id="PTHR31314">
    <property type="entry name" value="MYB FAMILY TRANSCRIPTION FACTOR PHL7-LIKE"/>
    <property type="match status" value="1"/>
</dbReference>
<dbReference type="Proteomes" id="UP001152484">
    <property type="component" value="Unassembled WGS sequence"/>
</dbReference>
<feature type="domain" description="Myb-like" evidence="5">
    <location>
        <begin position="24"/>
        <end position="75"/>
    </location>
</feature>
<keyword evidence="2" id="KW-0804">Transcription</keyword>
<reference evidence="6" key="1">
    <citation type="submission" date="2022-07" db="EMBL/GenBank/DDBJ databases">
        <authorList>
            <person name="Macas J."/>
            <person name="Novak P."/>
            <person name="Neumann P."/>
        </authorList>
    </citation>
    <scope>NUCLEOTIDE SEQUENCE</scope>
</reference>
<keyword evidence="1" id="KW-0805">Transcription regulation</keyword>
<dbReference type="GO" id="GO:0003700">
    <property type="term" value="F:DNA-binding transcription factor activity"/>
    <property type="evidence" value="ECO:0007669"/>
    <property type="project" value="InterPro"/>
</dbReference>
<evidence type="ECO:0000313" key="7">
    <source>
        <dbReference type="Proteomes" id="UP001152484"/>
    </source>
</evidence>
<dbReference type="GO" id="GO:0000976">
    <property type="term" value="F:transcription cis-regulatory region binding"/>
    <property type="evidence" value="ECO:0007669"/>
    <property type="project" value="UniProtKB-ARBA"/>
</dbReference>
<feature type="compositionally biased region" description="Low complexity" evidence="4">
    <location>
        <begin position="105"/>
        <end position="119"/>
    </location>
</feature>
<evidence type="ECO:0000256" key="1">
    <source>
        <dbReference type="ARBA" id="ARBA00023015"/>
    </source>
</evidence>
<evidence type="ECO:0000256" key="4">
    <source>
        <dbReference type="SAM" id="MobiDB-lite"/>
    </source>
</evidence>
<dbReference type="InterPro" id="IPR046955">
    <property type="entry name" value="PHR1-like"/>
</dbReference>
<dbReference type="InterPro" id="IPR006447">
    <property type="entry name" value="Myb_dom_plants"/>
</dbReference>
<sequence length="282" mass="30396">MAESCGGEGRSSGVRQYVRSKVPRLRWTPHLHSCFLHAVNALGGTHKATPKLVLQKMNIPELTISHVKSHLQMYRSLRPSLAEQVIQDSQNGKNKQALAGTVNHPPSSSSPSSSSSLLLHNFPLPAAPQPVTSHRKRMCGGGGGKECFSRGGGEGSKRECPSHSLLDYVSLGVQPMPSSYLSRHHPEVDFFKQVAQQKEEKLKSPSKKCKHESDQNNGGYGCEKGEEGCHNTLSLALSLAPHPATGSSTSEMSETISSLSFSDFGSVKPGVNVELSIAFCRL</sequence>
<feature type="compositionally biased region" description="Gly residues" evidence="4">
    <location>
        <begin position="139"/>
        <end position="154"/>
    </location>
</feature>
<gene>
    <name evidence="6" type="ORF">CEURO_LOCUS20350</name>
</gene>
<evidence type="ECO:0000256" key="2">
    <source>
        <dbReference type="ARBA" id="ARBA00023163"/>
    </source>
</evidence>
<dbReference type="OrthoDB" id="551907at2759"/>
<dbReference type="SUPFAM" id="SSF46689">
    <property type="entry name" value="Homeodomain-like"/>
    <property type="match status" value="1"/>
</dbReference>
<accession>A0A9P1EKR9</accession>
<dbReference type="AlphaFoldDB" id="A0A9P1EKR9"/>
<dbReference type="InterPro" id="IPR001005">
    <property type="entry name" value="SANT/Myb"/>
</dbReference>
<keyword evidence="7" id="KW-1185">Reference proteome</keyword>
<dbReference type="PANTHER" id="PTHR31314:SF155">
    <property type="entry name" value="GLYCOSYLTRANSFERASE"/>
    <property type="match status" value="1"/>
</dbReference>